<comment type="pathway">
    <text evidence="1">Protein modification; protein ubiquitination.</text>
</comment>
<proteinExistence type="predicted"/>
<evidence type="ECO:0000256" key="1">
    <source>
        <dbReference type="ARBA" id="ARBA00004906"/>
    </source>
</evidence>
<dbReference type="Pfam" id="PF00651">
    <property type="entry name" value="BTB"/>
    <property type="match status" value="1"/>
</dbReference>
<dbReference type="Proteomes" id="UP000612055">
    <property type="component" value="Unassembled WGS sequence"/>
</dbReference>
<evidence type="ECO:0000256" key="3">
    <source>
        <dbReference type="ARBA" id="ARBA00023043"/>
    </source>
</evidence>
<organism evidence="5 6">
    <name type="scientific">Edaphochlamys debaryana</name>
    <dbReference type="NCBI Taxonomy" id="47281"/>
    <lineage>
        <taxon>Eukaryota</taxon>
        <taxon>Viridiplantae</taxon>
        <taxon>Chlorophyta</taxon>
        <taxon>core chlorophytes</taxon>
        <taxon>Chlorophyceae</taxon>
        <taxon>CS clade</taxon>
        <taxon>Chlamydomonadales</taxon>
        <taxon>Chlamydomonadales incertae sedis</taxon>
        <taxon>Edaphochlamys</taxon>
    </lineage>
</organism>
<dbReference type="InterPro" id="IPR000210">
    <property type="entry name" value="BTB/POZ_dom"/>
</dbReference>
<evidence type="ECO:0000313" key="5">
    <source>
        <dbReference type="EMBL" id="KAG2500368.1"/>
    </source>
</evidence>
<dbReference type="PANTHER" id="PTHR46231">
    <property type="entry name" value="ANKYRIN REPEAT AND BTB/POZ DOMAIN-CONTAINING PROTEIN 1"/>
    <property type="match status" value="1"/>
</dbReference>
<protein>
    <recommendedName>
        <fullName evidence="4">BTB domain-containing protein</fullName>
    </recommendedName>
</protein>
<dbReference type="Gene3D" id="2.120.10.30">
    <property type="entry name" value="TolB, C-terminal domain"/>
    <property type="match status" value="1"/>
</dbReference>
<keyword evidence="3" id="KW-0040">ANK repeat</keyword>
<dbReference type="Gene3D" id="3.30.710.10">
    <property type="entry name" value="Potassium Channel Kv1.1, Chain A"/>
    <property type="match status" value="1"/>
</dbReference>
<evidence type="ECO:0000259" key="4">
    <source>
        <dbReference type="PROSITE" id="PS50097"/>
    </source>
</evidence>
<dbReference type="SUPFAM" id="SSF54695">
    <property type="entry name" value="POZ domain"/>
    <property type="match status" value="1"/>
</dbReference>
<dbReference type="InterPro" id="IPR011333">
    <property type="entry name" value="SKP1/BTB/POZ_sf"/>
</dbReference>
<dbReference type="PROSITE" id="PS50097">
    <property type="entry name" value="BTB"/>
    <property type="match status" value="1"/>
</dbReference>
<dbReference type="AlphaFoldDB" id="A0A836C5S8"/>
<dbReference type="GO" id="GO:0000151">
    <property type="term" value="C:ubiquitin ligase complex"/>
    <property type="evidence" value="ECO:0007669"/>
    <property type="project" value="TreeGrafter"/>
</dbReference>
<dbReference type="InterPro" id="IPR011042">
    <property type="entry name" value="6-blade_b-propeller_TolB-like"/>
</dbReference>
<sequence length="447" mass="46707">MRAYGDPVSCEAGVCFGGGAAVYRLTANNVVEHVAGHPAEEGEADGWGADARMQTATFLSSDGKGALYCRGGADEKRVTRLLLPRSWLAGDSSNAAPGAGAEDVGEQRVRVTALPFTLSDVLWGLAWAPWGGPNGSLVMATRTALNRLPLGGQAVGEGGDPVLLAGREGSMGLVEGRGEEARFNAVCGFTVDAEGAVLLADCAIANGEPTTSVRRVAPDGVVTTLTPRLEGSMSRPTILPNGYLALGVETEQFSLLVLDLGLKPPPLLPPAPPAPAGPPRRTLHSDMGALLDAQPDGTADLILVVGDRRFPVHRAILIARCDYFRSQLEGGFADGAAAELSLPDADSAAFELLLRFVYTGAVDIPAALAPAVAELADRLLLPELCADAQAVVLSGVSAETAWYLEHHEEVHTEASLKRLMAESPDLMVELHMGAFNAPRGSKRQRTG</sequence>
<dbReference type="InterPro" id="IPR044515">
    <property type="entry name" value="ABTB1"/>
</dbReference>
<name>A0A836C5S8_9CHLO</name>
<keyword evidence="2" id="KW-0677">Repeat</keyword>
<reference evidence="5" key="1">
    <citation type="journal article" date="2020" name="bioRxiv">
        <title>Comparative genomics of Chlamydomonas.</title>
        <authorList>
            <person name="Craig R.J."/>
            <person name="Hasan A.R."/>
            <person name="Ness R.W."/>
            <person name="Keightley P.D."/>
        </authorList>
    </citation>
    <scope>NUCLEOTIDE SEQUENCE</scope>
    <source>
        <strain evidence="5">CCAP 11/70</strain>
    </source>
</reference>
<feature type="domain" description="BTB" evidence="4">
    <location>
        <begin position="299"/>
        <end position="366"/>
    </location>
</feature>
<evidence type="ECO:0000256" key="2">
    <source>
        <dbReference type="ARBA" id="ARBA00022737"/>
    </source>
</evidence>
<gene>
    <name evidence="5" type="ORF">HYH03_001942</name>
</gene>
<dbReference type="GO" id="GO:0005737">
    <property type="term" value="C:cytoplasm"/>
    <property type="evidence" value="ECO:0007669"/>
    <property type="project" value="TreeGrafter"/>
</dbReference>
<dbReference type="EMBL" id="JAEHOE010000004">
    <property type="protein sequence ID" value="KAG2500368.1"/>
    <property type="molecule type" value="Genomic_DNA"/>
</dbReference>
<dbReference type="PANTHER" id="PTHR46231:SF1">
    <property type="entry name" value="ANKYRIN REPEAT AND BTB_POZ DOMAIN-CONTAINING PROTEIN 1"/>
    <property type="match status" value="1"/>
</dbReference>
<dbReference type="OrthoDB" id="542113at2759"/>
<accession>A0A836C5S8</accession>
<dbReference type="SMART" id="SM00225">
    <property type="entry name" value="BTB"/>
    <property type="match status" value="1"/>
</dbReference>
<keyword evidence="6" id="KW-1185">Reference proteome</keyword>
<dbReference type="CDD" id="cd18186">
    <property type="entry name" value="BTB_POZ_ZBTB_KLHL-like"/>
    <property type="match status" value="1"/>
</dbReference>
<comment type="caution">
    <text evidence="5">The sequence shown here is derived from an EMBL/GenBank/DDBJ whole genome shotgun (WGS) entry which is preliminary data.</text>
</comment>
<evidence type="ECO:0000313" key="6">
    <source>
        <dbReference type="Proteomes" id="UP000612055"/>
    </source>
</evidence>